<evidence type="ECO:0000313" key="3">
    <source>
        <dbReference type="EMBL" id="PSR87452.1"/>
    </source>
</evidence>
<accession>A0A2R6P8V5</accession>
<dbReference type="Gramene" id="PSR87452">
    <property type="protein sequence ID" value="PSR87452"/>
    <property type="gene ID" value="CEY00_Acc30499"/>
</dbReference>
<feature type="domain" description="Atos-like conserved" evidence="2">
    <location>
        <begin position="402"/>
        <end position="461"/>
    </location>
</feature>
<gene>
    <name evidence="3" type="ORF">CEY00_Acc30499</name>
</gene>
<dbReference type="PANTHER" id="PTHR13199:SF23">
    <property type="entry name" value="MEIOSIS CHROMOSOME SEGREGATION FAMILY PROTEIN"/>
    <property type="match status" value="1"/>
</dbReference>
<feature type="compositionally biased region" description="Polar residues" evidence="1">
    <location>
        <begin position="43"/>
        <end position="59"/>
    </location>
</feature>
<dbReference type="PANTHER" id="PTHR13199">
    <property type="entry name" value="GH03947P"/>
    <property type="match status" value="1"/>
</dbReference>
<dbReference type="AlphaFoldDB" id="A0A2R6P8V5"/>
<dbReference type="InterPro" id="IPR051506">
    <property type="entry name" value="ATOS_Transcription_Regulators"/>
</dbReference>
<sequence length="738" mass="80873">MGLPQVPSSGTADEAAGPLSTFLGSPPHFLGVSTGDLDGMQVGSISRTVGDSSSSSLEDFENKTSLEQSKIPDDATKCKETINVTSDVRGLNFGANDKVGLLTPKTGQNIQSPASRIVGFECGRKDYFFDGFNEGSTHHVHSSSVVDMSVNETESSGSLLKKRLLSPLCGMVPADQFGGDPLDIGCRTSQVNSPDSYSVSMAQDYKKTNIGSRNHFTTPILSVSSCLERKDMLYNCGRTTSFFPTDGPLLEEKVLAHICFSSLGLDPSSKVRTRTGAISIFPEKVISSHPSSSPLGPKLYETMKTVGGCSHGIKDIEGDYLTFKNEEKVFVKNISGIVFAPEEDKFWRTSKSFEEINHLHKESHLSFLESHNGKGWSLSHDSIPHCLSLGTSLRGVAVRRSLVGSFEESLLSGRLSSGKLSQRIDGFLAVLSITGGSFSPKSQKLPFAVTSVDGDNYLLYYASIDLGRTPSNAYRGQNLKRVLTDDDSQGAKNRLRIPVKGRIQLVLSNPEKTPLHTFFCNYDLSDMPAGSKTFLRQKVTLAASGPTSPRVRGEHRNFDVNNDDKVTTSERSHTGQPIKGREGVNSVGSIDMENLSNDHYHTDNIGPLALLVHNEDEKRTSDKDFSWAELGQKSEGKSEHACPKINENAAGVGALRYALHLRFLCPFPKKSLRSIQRCKSDPLSMPEKANLDADGERRFYLHNNLRVVFPQRHSDADEGKLNVEYHFPEDPKYFDISN</sequence>
<dbReference type="EMBL" id="NKQK01000027">
    <property type="protein sequence ID" value="PSR87452.1"/>
    <property type="molecule type" value="Genomic_DNA"/>
</dbReference>
<feature type="region of interest" description="Disordered" evidence="1">
    <location>
        <begin position="544"/>
        <end position="585"/>
    </location>
</feature>
<dbReference type="OrthoDB" id="8625101at2759"/>
<feature type="compositionally biased region" description="Basic and acidic residues" evidence="1">
    <location>
        <begin position="60"/>
        <end position="72"/>
    </location>
</feature>
<dbReference type="OMA" id="NMMESNK"/>
<evidence type="ECO:0000256" key="1">
    <source>
        <dbReference type="SAM" id="MobiDB-lite"/>
    </source>
</evidence>
<evidence type="ECO:0000259" key="2">
    <source>
        <dbReference type="SMART" id="SM01177"/>
    </source>
</evidence>
<keyword evidence="4" id="KW-1185">Reference proteome</keyword>
<proteinExistence type="predicted"/>
<organism evidence="3 4">
    <name type="scientific">Actinidia chinensis var. chinensis</name>
    <name type="common">Chinese soft-hair kiwi</name>
    <dbReference type="NCBI Taxonomy" id="1590841"/>
    <lineage>
        <taxon>Eukaryota</taxon>
        <taxon>Viridiplantae</taxon>
        <taxon>Streptophyta</taxon>
        <taxon>Embryophyta</taxon>
        <taxon>Tracheophyta</taxon>
        <taxon>Spermatophyta</taxon>
        <taxon>Magnoliopsida</taxon>
        <taxon>eudicotyledons</taxon>
        <taxon>Gunneridae</taxon>
        <taxon>Pentapetalae</taxon>
        <taxon>asterids</taxon>
        <taxon>Ericales</taxon>
        <taxon>Actinidiaceae</taxon>
        <taxon>Actinidia</taxon>
    </lineage>
</organism>
<dbReference type="Pfam" id="PF13889">
    <property type="entry name" value="Chromosome_seg"/>
    <property type="match status" value="1"/>
</dbReference>
<dbReference type="Proteomes" id="UP000241394">
    <property type="component" value="Chromosome LG27"/>
</dbReference>
<evidence type="ECO:0000313" key="4">
    <source>
        <dbReference type="Proteomes" id="UP000241394"/>
    </source>
</evidence>
<dbReference type="InterPro" id="IPR033473">
    <property type="entry name" value="Atos-like_C"/>
</dbReference>
<protein>
    <submittedName>
        <fullName evidence="3">Protein FAM214A like</fullName>
    </submittedName>
</protein>
<feature type="compositionally biased region" description="Polar residues" evidence="1">
    <location>
        <begin position="1"/>
        <end position="11"/>
    </location>
</feature>
<feature type="compositionally biased region" description="Basic and acidic residues" evidence="1">
    <location>
        <begin position="551"/>
        <end position="573"/>
    </location>
</feature>
<name>A0A2R6P8V5_ACTCC</name>
<dbReference type="Pfam" id="PF13915">
    <property type="entry name" value="DUF4210"/>
    <property type="match status" value="1"/>
</dbReference>
<comment type="caution">
    <text evidence="3">The sequence shown here is derived from an EMBL/GenBank/DDBJ whole genome shotgun (WGS) entry which is preliminary data.</text>
</comment>
<feature type="region of interest" description="Disordered" evidence="1">
    <location>
        <begin position="1"/>
        <end position="24"/>
    </location>
</feature>
<dbReference type="STRING" id="1590841.A0A2R6P8V5"/>
<dbReference type="InterPro" id="IPR025261">
    <property type="entry name" value="Atos-like_cons_dom"/>
</dbReference>
<dbReference type="FunCoup" id="A0A2R6P8V5">
    <property type="interactions" value="1777"/>
</dbReference>
<reference evidence="4" key="2">
    <citation type="journal article" date="2018" name="BMC Genomics">
        <title>A manually annotated Actinidia chinensis var. chinensis (kiwifruit) genome highlights the challenges associated with draft genomes and gene prediction in plants.</title>
        <authorList>
            <person name="Pilkington S.M."/>
            <person name="Crowhurst R."/>
            <person name="Hilario E."/>
            <person name="Nardozza S."/>
            <person name="Fraser L."/>
            <person name="Peng Y."/>
            <person name="Gunaseelan K."/>
            <person name="Simpson R."/>
            <person name="Tahir J."/>
            <person name="Deroles S.C."/>
            <person name="Templeton K."/>
            <person name="Luo Z."/>
            <person name="Davy M."/>
            <person name="Cheng C."/>
            <person name="McNeilage M."/>
            <person name="Scaglione D."/>
            <person name="Liu Y."/>
            <person name="Zhang Q."/>
            <person name="Datson P."/>
            <person name="De Silva N."/>
            <person name="Gardiner S.E."/>
            <person name="Bassett H."/>
            <person name="Chagne D."/>
            <person name="McCallum J."/>
            <person name="Dzierzon H."/>
            <person name="Deng C."/>
            <person name="Wang Y.Y."/>
            <person name="Barron L."/>
            <person name="Manako K."/>
            <person name="Bowen J."/>
            <person name="Foster T.M."/>
            <person name="Erridge Z.A."/>
            <person name="Tiffin H."/>
            <person name="Waite C.N."/>
            <person name="Davies K.M."/>
            <person name="Grierson E.P."/>
            <person name="Laing W.A."/>
            <person name="Kirk R."/>
            <person name="Chen X."/>
            <person name="Wood M."/>
            <person name="Montefiori M."/>
            <person name="Brummell D.A."/>
            <person name="Schwinn K.E."/>
            <person name="Catanach A."/>
            <person name="Fullerton C."/>
            <person name="Li D."/>
            <person name="Meiyalaghan S."/>
            <person name="Nieuwenhuizen N."/>
            <person name="Read N."/>
            <person name="Prakash R."/>
            <person name="Hunter D."/>
            <person name="Zhang H."/>
            <person name="McKenzie M."/>
            <person name="Knabel M."/>
            <person name="Harris A."/>
            <person name="Allan A.C."/>
            <person name="Gleave A."/>
            <person name="Chen A."/>
            <person name="Janssen B.J."/>
            <person name="Plunkett B."/>
            <person name="Ampomah-Dwamena C."/>
            <person name="Voogd C."/>
            <person name="Leif D."/>
            <person name="Lafferty D."/>
            <person name="Souleyre E.J.F."/>
            <person name="Varkonyi-Gasic E."/>
            <person name="Gambi F."/>
            <person name="Hanley J."/>
            <person name="Yao J.L."/>
            <person name="Cheung J."/>
            <person name="David K.M."/>
            <person name="Warren B."/>
            <person name="Marsh K."/>
            <person name="Snowden K.C."/>
            <person name="Lin-Wang K."/>
            <person name="Brian L."/>
            <person name="Martinez-Sanchez M."/>
            <person name="Wang M."/>
            <person name="Ileperuma N."/>
            <person name="Macnee N."/>
            <person name="Campin R."/>
            <person name="McAtee P."/>
            <person name="Drummond R.S.M."/>
            <person name="Espley R.V."/>
            <person name="Ireland H.S."/>
            <person name="Wu R."/>
            <person name="Atkinson R.G."/>
            <person name="Karunairetnam S."/>
            <person name="Bulley S."/>
            <person name="Chunkath S."/>
            <person name="Hanley Z."/>
            <person name="Storey R."/>
            <person name="Thrimawithana A.H."/>
            <person name="Thomson S."/>
            <person name="David C."/>
            <person name="Testolin R."/>
            <person name="Huang H."/>
            <person name="Hellens R.P."/>
            <person name="Schaffer R.J."/>
        </authorList>
    </citation>
    <scope>NUCLEOTIDE SEQUENCE [LARGE SCALE GENOMIC DNA]</scope>
    <source>
        <strain evidence="4">cv. Red5</strain>
    </source>
</reference>
<reference evidence="3 4" key="1">
    <citation type="submission" date="2017-07" db="EMBL/GenBank/DDBJ databases">
        <title>An improved, manually edited Actinidia chinensis var. chinensis (kiwifruit) genome highlights the challenges associated with draft genomes and gene prediction in plants.</title>
        <authorList>
            <person name="Pilkington S."/>
            <person name="Crowhurst R."/>
            <person name="Hilario E."/>
            <person name="Nardozza S."/>
            <person name="Fraser L."/>
            <person name="Peng Y."/>
            <person name="Gunaseelan K."/>
            <person name="Simpson R."/>
            <person name="Tahir J."/>
            <person name="Deroles S."/>
            <person name="Templeton K."/>
            <person name="Luo Z."/>
            <person name="Davy M."/>
            <person name="Cheng C."/>
            <person name="Mcneilage M."/>
            <person name="Scaglione D."/>
            <person name="Liu Y."/>
            <person name="Zhang Q."/>
            <person name="Datson P."/>
            <person name="De Silva N."/>
            <person name="Gardiner S."/>
            <person name="Bassett H."/>
            <person name="Chagne D."/>
            <person name="Mccallum J."/>
            <person name="Dzierzon H."/>
            <person name="Deng C."/>
            <person name="Wang Y.-Y."/>
            <person name="Barron N."/>
            <person name="Manako K."/>
            <person name="Bowen J."/>
            <person name="Foster T."/>
            <person name="Erridge Z."/>
            <person name="Tiffin H."/>
            <person name="Waite C."/>
            <person name="Davies K."/>
            <person name="Grierson E."/>
            <person name="Laing W."/>
            <person name="Kirk R."/>
            <person name="Chen X."/>
            <person name="Wood M."/>
            <person name="Montefiori M."/>
            <person name="Brummell D."/>
            <person name="Schwinn K."/>
            <person name="Catanach A."/>
            <person name="Fullerton C."/>
            <person name="Li D."/>
            <person name="Meiyalaghan S."/>
            <person name="Nieuwenhuizen N."/>
            <person name="Read N."/>
            <person name="Prakash R."/>
            <person name="Hunter D."/>
            <person name="Zhang H."/>
            <person name="Mckenzie M."/>
            <person name="Knabel M."/>
            <person name="Harris A."/>
            <person name="Allan A."/>
            <person name="Chen A."/>
            <person name="Janssen B."/>
            <person name="Plunkett B."/>
            <person name="Dwamena C."/>
            <person name="Voogd C."/>
            <person name="Leif D."/>
            <person name="Lafferty D."/>
            <person name="Souleyre E."/>
            <person name="Varkonyi-Gasic E."/>
            <person name="Gambi F."/>
            <person name="Hanley J."/>
            <person name="Yao J.-L."/>
            <person name="Cheung J."/>
            <person name="David K."/>
            <person name="Warren B."/>
            <person name="Marsh K."/>
            <person name="Snowden K."/>
            <person name="Lin-Wang K."/>
            <person name="Brian L."/>
            <person name="Martinez-Sanchez M."/>
            <person name="Wang M."/>
            <person name="Ileperuma N."/>
            <person name="Macnee N."/>
            <person name="Campin R."/>
            <person name="Mcatee P."/>
            <person name="Drummond R."/>
            <person name="Espley R."/>
            <person name="Ireland H."/>
            <person name="Wu R."/>
            <person name="Atkinson R."/>
            <person name="Karunairetnam S."/>
            <person name="Bulley S."/>
            <person name="Chunkath S."/>
            <person name="Hanley Z."/>
            <person name="Storey R."/>
            <person name="Thrimawithana A."/>
            <person name="Thomson S."/>
            <person name="David C."/>
            <person name="Testolin R."/>
        </authorList>
    </citation>
    <scope>NUCLEOTIDE SEQUENCE [LARGE SCALE GENOMIC DNA]</scope>
    <source>
        <strain evidence="4">cv. Red5</strain>
        <tissue evidence="3">Young leaf</tissue>
    </source>
</reference>
<dbReference type="SMART" id="SM01177">
    <property type="entry name" value="DUF4210"/>
    <property type="match status" value="1"/>
</dbReference>
<dbReference type="InParanoid" id="A0A2R6P8V5"/>
<feature type="region of interest" description="Disordered" evidence="1">
    <location>
        <begin position="43"/>
        <end position="72"/>
    </location>
</feature>